<dbReference type="SMART" id="SM00100">
    <property type="entry name" value="cNMP"/>
    <property type="match status" value="2"/>
</dbReference>
<dbReference type="AlphaFoldDB" id="A0A0P1AM00"/>
<feature type="compositionally biased region" description="Polar residues" evidence="1">
    <location>
        <begin position="500"/>
        <end position="510"/>
    </location>
</feature>
<dbReference type="CDD" id="cd00038">
    <property type="entry name" value="CAP_ED"/>
    <property type="match status" value="2"/>
</dbReference>
<feature type="compositionally biased region" description="Polar residues" evidence="1">
    <location>
        <begin position="18"/>
        <end position="31"/>
    </location>
</feature>
<accession>A0A0P1AM00</accession>
<dbReference type="Gene3D" id="2.60.120.10">
    <property type="entry name" value="Jelly Rolls"/>
    <property type="match status" value="2"/>
</dbReference>
<feature type="region of interest" description="Disordered" evidence="1">
    <location>
        <begin position="495"/>
        <end position="515"/>
    </location>
</feature>
<organism evidence="3 4">
    <name type="scientific">Plasmopara halstedii</name>
    <name type="common">Downy mildew of sunflower</name>
    <dbReference type="NCBI Taxonomy" id="4781"/>
    <lineage>
        <taxon>Eukaryota</taxon>
        <taxon>Sar</taxon>
        <taxon>Stramenopiles</taxon>
        <taxon>Oomycota</taxon>
        <taxon>Peronosporomycetes</taxon>
        <taxon>Peronosporales</taxon>
        <taxon>Peronosporaceae</taxon>
        <taxon>Plasmopara</taxon>
    </lineage>
</organism>
<dbReference type="PRINTS" id="PR00103">
    <property type="entry name" value="CAMPKINASE"/>
</dbReference>
<dbReference type="InterPro" id="IPR000595">
    <property type="entry name" value="cNMP-bd_dom"/>
</dbReference>
<dbReference type="PROSITE" id="PS50042">
    <property type="entry name" value="CNMP_BINDING_3"/>
    <property type="match status" value="2"/>
</dbReference>
<dbReference type="RefSeq" id="XP_024578735.1">
    <property type="nucleotide sequence ID" value="XM_024728238.1"/>
</dbReference>
<sequence>MSELPELSRSLEVRGSLRRQSSYRPSNSQTGPIKLPIPPHLVKLLERTPEEEQRLVAAKAILMDEPALRNEQNLDLVYSWMVDKCKQYSNNIFGAAPEYIRREICRQMRLIKMRSGGVIIRQGDTGDRCYIVVDGLVDVYVKVEKPGNVEVTLAPIPPMLSMTKQRRTTRRLSIDVNLAQVDFGAMVASLGPGAMFGEIVLLNPSAKRNATIKASHFTERCELICLERADYIRLVRTASMEASHYNNAEVLDRMFLFKNWAKLEKMRLVSSMRSRHFTSNEYLYRAGTDAKWMFIITSGEVMERINWSFDTAGGDVFMRRLHLPQASSRNNPETVVNIELTLIGAGDIAGELPLVTSKRGAIFDIKAVTEVQALAIDRRYYENVMLTATRENKPEIYATVKKLRRFSRDREDWRQQRMECGISYPKAHVNITWHLMRMSNICCPRCGQRGHLATDLSKCDYVLPRQSQTVSKNEGADAKHAALNARKCLTARQSRRVHRMNQSSQPNTARPHSALRNLYDEKYLPSKKEQLEQCRDRML</sequence>
<dbReference type="GeneID" id="36407702"/>
<dbReference type="OrthoDB" id="2021138at2759"/>
<evidence type="ECO:0000313" key="4">
    <source>
        <dbReference type="Proteomes" id="UP000054928"/>
    </source>
</evidence>
<dbReference type="EMBL" id="CCYD01000632">
    <property type="protein sequence ID" value="CEG42366.1"/>
    <property type="molecule type" value="Genomic_DNA"/>
</dbReference>
<keyword evidence="4" id="KW-1185">Reference proteome</keyword>
<evidence type="ECO:0000313" key="3">
    <source>
        <dbReference type="EMBL" id="CEG42366.1"/>
    </source>
</evidence>
<reference evidence="4" key="1">
    <citation type="submission" date="2014-09" db="EMBL/GenBank/DDBJ databases">
        <authorList>
            <person name="Sharma Rahul"/>
            <person name="Thines Marco"/>
        </authorList>
    </citation>
    <scope>NUCLEOTIDE SEQUENCE [LARGE SCALE GENOMIC DNA]</scope>
</reference>
<evidence type="ECO:0000256" key="1">
    <source>
        <dbReference type="SAM" id="MobiDB-lite"/>
    </source>
</evidence>
<dbReference type="STRING" id="4781.A0A0P1AM00"/>
<name>A0A0P1AM00_PLAHL</name>
<feature type="domain" description="Cyclic nucleotide-binding" evidence="2">
    <location>
        <begin position="92"/>
        <end position="235"/>
    </location>
</feature>
<feature type="region of interest" description="Disordered" evidence="1">
    <location>
        <begin position="1"/>
        <end position="35"/>
    </location>
</feature>
<proteinExistence type="predicted"/>
<feature type="domain" description="Cyclic nucleotide-binding" evidence="2">
    <location>
        <begin position="256"/>
        <end position="385"/>
    </location>
</feature>
<dbReference type="PANTHER" id="PTHR23011:SF28">
    <property type="entry name" value="CYCLIC NUCLEOTIDE-BINDING DOMAIN CONTAINING PROTEIN"/>
    <property type="match status" value="1"/>
</dbReference>
<protein>
    <recommendedName>
        <fullName evidence="2">Cyclic nucleotide-binding domain-containing protein</fullName>
    </recommendedName>
</protein>
<dbReference type="Proteomes" id="UP000054928">
    <property type="component" value="Unassembled WGS sequence"/>
</dbReference>
<dbReference type="InterPro" id="IPR018490">
    <property type="entry name" value="cNMP-bd_dom_sf"/>
</dbReference>
<dbReference type="PANTHER" id="PTHR23011">
    <property type="entry name" value="CYCLIC NUCLEOTIDE-BINDING DOMAIN CONTAINING PROTEIN"/>
    <property type="match status" value="1"/>
</dbReference>
<evidence type="ECO:0000259" key="2">
    <source>
        <dbReference type="PROSITE" id="PS50042"/>
    </source>
</evidence>
<dbReference type="OMA" id="FLFRDWV"/>
<dbReference type="SUPFAM" id="SSF51206">
    <property type="entry name" value="cAMP-binding domain-like"/>
    <property type="match status" value="2"/>
</dbReference>
<dbReference type="InterPro" id="IPR014710">
    <property type="entry name" value="RmlC-like_jellyroll"/>
</dbReference>